<protein>
    <recommendedName>
        <fullName evidence="2">PID domain-containing protein</fullName>
    </recommendedName>
</protein>
<dbReference type="InParanoid" id="A9UWT7"/>
<dbReference type="Proteomes" id="UP000001357">
    <property type="component" value="Unassembled WGS sequence"/>
</dbReference>
<keyword evidence="4" id="KW-1185">Reference proteome</keyword>
<sequence>MPFGRKSTKVKKDKGKKKKGAVERGDFMSEPTGGWLHDQQALNFGKGIFYSYPVRYVGSIQVVQSLRSLSTPEKTAICREAINRTGEAAKLIKVKRKAPPRAKEFLADTPFLKVLDLKINISAKGIVTTSIPKREILANDPIAKISFAAGGVDKSYFWFTYVAKDRRDNRYCHVFDGGALADDILATLGQVFSLLATNNLPVKSAPPLPPNHPSLLQGAAALAAAPKMPEGEGVNMVIAQEILQYGDDEENYEGIEDTGAVNPLMQQELAASGEAAPAAKPLENYEELDEDAGALSYGDMAPISQPHVVPRERTASQPAIAGKRSAPPPPTQQPMDEYTEMSDAIEETAYGGAIDLYEHLQGPATSNGESLANFLNVKAFSRNIYGDDDEDASDAIYGDGTVGWSYLDVKPEADDTYGTLADFASGL</sequence>
<accession>A9UWT7</accession>
<evidence type="ECO:0000256" key="1">
    <source>
        <dbReference type="SAM" id="MobiDB-lite"/>
    </source>
</evidence>
<gene>
    <name evidence="3" type="ORF">MONBRDRAFT_32006</name>
</gene>
<dbReference type="KEGG" id="mbr:MONBRDRAFT_32006"/>
<dbReference type="Pfam" id="PF00640">
    <property type="entry name" value="PID"/>
    <property type="match status" value="1"/>
</dbReference>
<dbReference type="PRINTS" id="PR00629">
    <property type="entry name" value="SHCPIDOMAIN"/>
</dbReference>
<dbReference type="PROSITE" id="PS01179">
    <property type="entry name" value="PID"/>
    <property type="match status" value="1"/>
</dbReference>
<reference evidence="3 4" key="1">
    <citation type="journal article" date="2008" name="Nature">
        <title>The genome of the choanoflagellate Monosiga brevicollis and the origin of metazoans.</title>
        <authorList>
            <consortium name="JGI Sequencing"/>
            <person name="King N."/>
            <person name="Westbrook M.J."/>
            <person name="Young S.L."/>
            <person name="Kuo A."/>
            <person name="Abedin M."/>
            <person name="Chapman J."/>
            <person name="Fairclough S."/>
            <person name="Hellsten U."/>
            <person name="Isogai Y."/>
            <person name="Letunic I."/>
            <person name="Marr M."/>
            <person name="Pincus D."/>
            <person name="Putnam N."/>
            <person name="Rokas A."/>
            <person name="Wright K.J."/>
            <person name="Zuzow R."/>
            <person name="Dirks W."/>
            <person name="Good M."/>
            <person name="Goodstein D."/>
            <person name="Lemons D."/>
            <person name="Li W."/>
            <person name="Lyons J.B."/>
            <person name="Morris A."/>
            <person name="Nichols S."/>
            <person name="Richter D.J."/>
            <person name="Salamov A."/>
            <person name="Bork P."/>
            <person name="Lim W.A."/>
            <person name="Manning G."/>
            <person name="Miller W.T."/>
            <person name="McGinnis W."/>
            <person name="Shapiro H."/>
            <person name="Tjian R."/>
            <person name="Grigoriev I.V."/>
            <person name="Rokhsar D."/>
        </authorList>
    </citation>
    <scope>NUCLEOTIDE SEQUENCE [LARGE SCALE GENOMIC DNA]</scope>
    <source>
        <strain evidence="4">MX1 / ATCC 50154</strain>
    </source>
</reference>
<dbReference type="SMART" id="SM00462">
    <property type="entry name" value="PTB"/>
    <property type="match status" value="1"/>
</dbReference>
<dbReference type="EMBL" id="CH991548">
    <property type="protein sequence ID" value="EDQ90099.1"/>
    <property type="molecule type" value="Genomic_DNA"/>
</dbReference>
<dbReference type="Gene3D" id="2.30.29.30">
    <property type="entry name" value="Pleckstrin-homology domain (PH domain)/Phosphotyrosine-binding domain (PTB)"/>
    <property type="match status" value="1"/>
</dbReference>
<dbReference type="RefSeq" id="XP_001744866.1">
    <property type="nucleotide sequence ID" value="XM_001744814.1"/>
</dbReference>
<dbReference type="CDD" id="cd01209">
    <property type="entry name" value="PTB_Shc"/>
    <property type="match status" value="1"/>
</dbReference>
<dbReference type="GO" id="GO:0035556">
    <property type="term" value="P:intracellular signal transduction"/>
    <property type="evidence" value="ECO:0007669"/>
    <property type="project" value="InterPro"/>
</dbReference>
<dbReference type="GeneID" id="5890387"/>
<feature type="region of interest" description="Disordered" evidence="1">
    <location>
        <begin position="307"/>
        <end position="335"/>
    </location>
</feature>
<dbReference type="InterPro" id="IPR011993">
    <property type="entry name" value="PH-like_dom_sf"/>
</dbReference>
<feature type="domain" description="PID" evidence="2">
    <location>
        <begin position="51"/>
        <end position="194"/>
    </location>
</feature>
<evidence type="ECO:0000259" key="2">
    <source>
        <dbReference type="PROSITE" id="PS01179"/>
    </source>
</evidence>
<name>A9UWT7_MONBE</name>
<dbReference type="InterPro" id="IPR006019">
    <property type="entry name" value="PID_Shc-like"/>
</dbReference>
<dbReference type="OMA" id="RDNRYCH"/>
<dbReference type="SUPFAM" id="SSF50729">
    <property type="entry name" value="PH domain-like"/>
    <property type="match status" value="1"/>
</dbReference>
<organism evidence="3 4">
    <name type="scientific">Monosiga brevicollis</name>
    <name type="common">Choanoflagellate</name>
    <dbReference type="NCBI Taxonomy" id="81824"/>
    <lineage>
        <taxon>Eukaryota</taxon>
        <taxon>Choanoflagellata</taxon>
        <taxon>Craspedida</taxon>
        <taxon>Salpingoecidae</taxon>
        <taxon>Monosiga</taxon>
    </lineage>
</organism>
<dbReference type="STRING" id="81824.A9UWT7"/>
<evidence type="ECO:0000313" key="3">
    <source>
        <dbReference type="EMBL" id="EDQ90099.1"/>
    </source>
</evidence>
<feature type="region of interest" description="Disordered" evidence="1">
    <location>
        <begin position="1"/>
        <end position="26"/>
    </location>
</feature>
<evidence type="ECO:0000313" key="4">
    <source>
        <dbReference type="Proteomes" id="UP000001357"/>
    </source>
</evidence>
<dbReference type="InterPro" id="IPR006020">
    <property type="entry name" value="PTB/PI_dom"/>
</dbReference>
<proteinExistence type="predicted"/>
<dbReference type="AlphaFoldDB" id="A9UWT7"/>
<dbReference type="eggNOG" id="KOG3697">
    <property type="taxonomic scope" value="Eukaryota"/>
</dbReference>
<feature type="compositionally biased region" description="Basic residues" evidence="1">
    <location>
        <begin position="1"/>
        <end position="19"/>
    </location>
</feature>